<keyword evidence="1" id="KW-0963">Cytoplasm</keyword>
<evidence type="ECO:0000256" key="2">
    <source>
        <dbReference type="ARBA" id="ARBA00022679"/>
    </source>
</evidence>
<evidence type="ECO:0000259" key="8">
    <source>
        <dbReference type="Pfam" id="PF12804"/>
    </source>
</evidence>
<dbReference type="AlphaFoldDB" id="A0A9D6LC99"/>
<proteinExistence type="predicted"/>
<dbReference type="GO" id="GO:0016779">
    <property type="term" value="F:nucleotidyltransferase activity"/>
    <property type="evidence" value="ECO:0007669"/>
    <property type="project" value="UniProtKB-KW"/>
</dbReference>
<keyword evidence="6" id="KW-0342">GTP-binding</keyword>
<dbReference type="SUPFAM" id="SSF53448">
    <property type="entry name" value="Nucleotide-diphospho-sugar transferases"/>
    <property type="match status" value="1"/>
</dbReference>
<gene>
    <name evidence="9" type="ORF">HY076_09370</name>
</gene>
<keyword evidence="5" id="KW-0460">Magnesium</keyword>
<evidence type="ECO:0000256" key="6">
    <source>
        <dbReference type="ARBA" id="ARBA00023134"/>
    </source>
</evidence>
<evidence type="ECO:0000313" key="9">
    <source>
        <dbReference type="EMBL" id="MBI3540468.1"/>
    </source>
</evidence>
<dbReference type="PANTHER" id="PTHR19136:SF81">
    <property type="entry name" value="MOLYBDENUM COFACTOR GUANYLYLTRANSFERASE"/>
    <property type="match status" value="1"/>
</dbReference>
<protein>
    <submittedName>
        <fullName evidence="9">Molybdenum cofactor guanylyltransferase</fullName>
    </submittedName>
</protein>
<dbReference type="InterPro" id="IPR013482">
    <property type="entry name" value="Molybde_CF_guanTrfase"/>
</dbReference>
<evidence type="ECO:0000256" key="1">
    <source>
        <dbReference type="ARBA" id="ARBA00022490"/>
    </source>
</evidence>
<dbReference type="InterPro" id="IPR025877">
    <property type="entry name" value="MobA-like_NTP_Trfase"/>
</dbReference>
<accession>A0A9D6LC99</accession>
<evidence type="ECO:0000256" key="5">
    <source>
        <dbReference type="ARBA" id="ARBA00022842"/>
    </source>
</evidence>
<dbReference type="Proteomes" id="UP000807850">
    <property type="component" value="Unassembled WGS sequence"/>
</dbReference>
<dbReference type="Gene3D" id="3.90.550.10">
    <property type="entry name" value="Spore Coat Polysaccharide Biosynthesis Protein SpsA, Chain A"/>
    <property type="match status" value="1"/>
</dbReference>
<evidence type="ECO:0000256" key="4">
    <source>
        <dbReference type="ARBA" id="ARBA00022741"/>
    </source>
</evidence>
<dbReference type="EMBL" id="JACQAY010000310">
    <property type="protein sequence ID" value="MBI3540468.1"/>
    <property type="molecule type" value="Genomic_DNA"/>
</dbReference>
<evidence type="ECO:0000256" key="3">
    <source>
        <dbReference type="ARBA" id="ARBA00022723"/>
    </source>
</evidence>
<sequence>MSASADGATGRAAGADHGTLGVLVAGGAGARLDSGRPKALLELGGRTLLARACETLAAVCDVVVVAAPESLAVPLPAGVVRVHDPPGVIGPLGGMVAGLSARPYRRAIVLGVDFPFMPPALLRALRARLDEAIVAHEAMACGARAIEAIVPAPGGIAQPLVAAYAPGARDVLAARLASGERAPSRAILALAATVLDDAVVETLPGGHMAFFNLNTPADLETARRRMRMMTESRG</sequence>
<comment type="caution">
    <text evidence="9">The sequence shown here is derived from an EMBL/GenBank/DDBJ whole genome shotgun (WGS) entry which is preliminary data.</text>
</comment>
<dbReference type="Pfam" id="PF12804">
    <property type="entry name" value="NTP_transf_3"/>
    <property type="match status" value="1"/>
</dbReference>
<feature type="domain" description="MobA-like NTP transferase" evidence="8">
    <location>
        <begin position="21"/>
        <end position="180"/>
    </location>
</feature>
<dbReference type="CDD" id="cd02503">
    <property type="entry name" value="MobA"/>
    <property type="match status" value="1"/>
</dbReference>
<keyword evidence="4" id="KW-0547">Nucleotide-binding</keyword>
<dbReference type="GO" id="GO:0046872">
    <property type="term" value="F:metal ion binding"/>
    <property type="evidence" value="ECO:0007669"/>
    <property type="project" value="UniProtKB-KW"/>
</dbReference>
<reference evidence="9" key="1">
    <citation type="submission" date="2020-07" db="EMBL/GenBank/DDBJ databases">
        <title>Huge and variable diversity of episymbiotic CPR bacteria and DPANN archaea in groundwater ecosystems.</title>
        <authorList>
            <person name="He C.Y."/>
            <person name="Keren R."/>
            <person name="Whittaker M."/>
            <person name="Farag I.F."/>
            <person name="Doudna J."/>
            <person name="Cate J.H.D."/>
            <person name="Banfield J.F."/>
        </authorList>
    </citation>
    <scope>NUCLEOTIDE SEQUENCE</scope>
    <source>
        <strain evidence="9">NC_groundwater_928_Pr1_S-0.2um_72_17</strain>
    </source>
</reference>
<keyword evidence="2" id="KW-0808">Transferase</keyword>
<organism evidence="9 10">
    <name type="scientific">Eiseniibacteriota bacterium</name>
    <dbReference type="NCBI Taxonomy" id="2212470"/>
    <lineage>
        <taxon>Bacteria</taxon>
        <taxon>Candidatus Eiseniibacteriota</taxon>
    </lineage>
</organism>
<evidence type="ECO:0000313" key="10">
    <source>
        <dbReference type="Proteomes" id="UP000807850"/>
    </source>
</evidence>
<keyword evidence="9" id="KW-0548">Nucleotidyltransferase</keyword>
<keyword evidence="3" id="KW-0479">Metal-binding</keyword>
<name>A0A9D6LC99_UNCEI</name>
<keyword evidence="7" id="KW-0501">Molybdenum cofactor biosynthesis</keyword>
<dbReference type="GO" id="GO:0006777">
    <property type="term" value="P:Mo-molybdopterin cofactor biosynthetic process"/>
    <property type="evidence" value="ECO:0007669"/>
    <property type="project" value="UniProtKB-KW"/>
</dbReference>
<dbReference type="GO" id="GO:0005525">
    <property type="term" value="F:GTP binding"/>
    <property type="evidence" value="ECO:0007669"/>
    <property type="project" value="UniProtKB-KW"/>
</dbReference>
<dbReference type="InterPro" id="IPR029044">
    <property type="entry name" value="Nucleotide-diphossugar_trans"/>
</dbReference>
<evidence type="ECO:0000256" key="7">
    <source>
        <dbReference type="ARBA" id="ARBA00023150"/>
    </source>
</evidence>
<dbReference type="PANTHER" id="PTHR19136">
    <property type="entry name" value="MOLYBDENUM COFACTOR GUANYLYLTRANSFERASE"/>
    <property type="match status" value="1"/>
</dbReference>